<protein>
    <recommendedName>
        <fullName evidence="3">Tyr recombinase domain-containing protein</fullName>
    </recommendedName>
</protein>
<dbReference type="GO" id="GO:0006310">
    <property type="term" value="P:DNA recombination"/>
    <property type="evidence" value="ECO:0007669"/>
    <property type="project" value="UniProtKB-KW"/>
</dbReference>
<dbReference type="InterPro" id="IPR011010">
    <property type="entry name" value="DNA_brk_join_enz"/>
</dbReference>
<dbReference type="PANTHER" id="PTHR34605">
    <property type="entry name" value="PHAGE_INTEGRASE DOMAIN-CONTAINING PROTEIN"/>
    <property type="match status" value="1"/>
</dbReference>
<evidence type="ECO:0000313" key="5">
    <source>
        <dbReference type="Proteomes" id="UP000241222"/>
    </source>
</evidence>
<evidence type="ECO:0000313" key="4">
    <source>
        <dbReference type="EMBL" id="PSU31738.1"/>
    </source>
</evidence>
<dbReference type="InterPro" id="IPR052925">
    <property type="entry name" value="Phage_Integrase-like_Recomb"/>
</dbReference>
<keyword evidence="1" id="KW-0238">DNA-binding</keyword>
<dbReference type="Gene3D" id="1.10.150.130">
    <property type="match status" value="1"/>
</dbReference>
<dbReference type="GO" id="GO:0015074">
    <property type="term" value="P:DNA integration"/>
    <property type="evidence" value="ECO:0007669"/>
    <property type="project" value="InterPro"/>
</dbReference>
<evidence type="ECO:0000256" key="2">
    <source>
        <dbReference type="ARBA" id="ARBA00023172"/>
    </source>
</evidence>
<dbReference type="PANTHER" id="PTHR34605:SF4">
    <property type="entry name" value="DNA ADENINE METHYLTRANSFERASE"/>
    <property type="match status" value="1"/>
</dbReference>
<gene>
    <name evidence="4" type="ORF">C9I99_21365</name>
</gene>
<dbReference type="EMBL" id="PYMH01000013">
    <property type="protein sequence ID" value="PSU31738.1"/>
    <property type="molecule type" value="Genomic_DNA"/>
</dbReference>
<dbReference type="InterPro" id="IPR010998">
    <property type="entry name" value="Integrase_recombinase_N"/>
</dbReference>
<dbReference type="GO" id="GO:0003677">
    <property type="term" value="F:DNA binding"/>
    <property type="evidence" value="ECO:0007669"/>
    <property type="project" value="UniProtKB-KW"/>
</dbReference>
<dbReference type="Proteomes" id="UP000241222">
    <property type="component" value="Unassembled WGS sequence"/>
</dbReference>
<comment type="caution">
    <text evidence="4">The sequence shown here is derived from an EMBL/GenBank/DDBJ whole genome shotgun (WGS) entry which is preliminary data.</text>
</comment>
<sequence>MKANQVRAIRPSDVASAIEKAKQEHHRFEDDPVLHQAIEHLLGEFEKRKSRYAPSTIKRLNNGWGKFVQWCIDNRYRSLPASADSVEEFFHAHDHQHRNTLGVYRWAIGRMHDAVGCPNPCLDLFVTDTLAGIVRTKVINREGINQASGFRIQHLERLRELYRNSENVNELRALSIASVAYDTLLREAELVNIQFRDIAFQPDGSAKVTVPITKTNHSGIADVAEISPESVQILIAYWNSSQLQADKCNYIFAATTKYGLARKPKFDKEIDEYVYQRLSTRSIEKTFGDIWEDLGGPLVCEKKFSGHSGRVGRAQDSFKQGKSTLQIQQLGRWSSEQMVIRYCRAA</sequence>
<proteinExistence type="predicted"/>
<keyword evidence="5" id="KW-1185">Reference proteome</keyword>
<dbReference type="PROSITE" id="PS51898">
    <property type="entry name" value="TYR_RECOMBINASE"/>
    <property type="match status" value="1"/>
</dbReference>
<dbReference type="InterPro" id="IPR013762">
    <property type="entry name" value="Integrase-like_cat_sf"/>
</dbReference>
<name>A0A2T3ITR1_9GAMM</name>
<evidence type="ECO:0000256" key="1">
    <source>
        <dbReference type="ARBA" id="ARBA00023125"/>
    </source>
</evidence>
<dbReference type="SUPFAM" id="SSF47823">
    <property type="entry name" value="lambda integrase-like, N-terminal domain"/>
    <property type="match status" value="1"/>
</dbReference>
<accession>A0A2T3ITR1</accession>
<organism evidence="4 5">
    <name type="scientific">Photobacterium lutimaris</name>
    <dbReference type="NCBI Taxonomy" id="388278"/>
    <lineage>
        <taxon>Bacteria</taxon>
        <taxon>Pseudomonadati</taxon>
        <taxon>Pseudomonadota</taxon>
        <taxon>Gammaproteobacteria</taxon>
        <taxon>Vibrionales</taxon>
        <taxon>Vibrionaceae</taxon>
        <taxon>Photobacterium</taxon>
    </lineage>
</organism>
<feature type="domain" description="Tyr recombinase" evidence="3">
    <location>
        <begin position="145"/>
        <end position="346"/>
    </location>
</feature>
<dbReference type="Gene3D" id="1.10.443.10">
    <property type="entry name" value="Intergrase catalytic core"/>
    <property type="match status" value="1"/>
</dbReference>
<dbReference type="AlphaFoldDB" id="A0A2T3ITR1"/>
<evidence type="ECO:0000259" key="3">
    <source>
        <dbReference type="PROSITE" id="PS51898"/>
    </source>
</evidence>
<dbReference type="SUPFAM" id="SSF56349">
    <property type="entry name" value="DNA breaking-rejoining enzymes"/>
    <property type="match status" value="1"/>
</dbReference>
<reference evidence="4 5" key="1">
    <citation type="submission" date="2018-03" db="EMBL/GenBank/DDBJ databases">
        <title>Whole genome sequencing of Histamine producing bacteria.</title>
        <authorList>
            <person name="Butler K."/>
        </authorList>
    </citation>
    <scope>NUCLEOTIDE SEQUENCE [LARGE SCALE GENOMIC DNA]</scope>
    <source>
        <strain evidence="4 5">JCM 13586</strain>
    </source>
</reference>
<dbReference type="InterPro" id="IPR002104">
    <property type="entry name" value="Integrase_catalytic"/>
</dbReference>
<keyword evidence="2" id="KW-0233">DNA recombination</keyword>
<dbReference type="Pfam" id="PF00589">
    <property type="entry name" value="Phage_integrase"/>
    <property type="match status" value="1"/>
</dbReference>